<keyword evidence="11" id="KW-1185">Reference proteome</keyword>
<dbReference type="InterPro" id="IPR050314">
    <property type="entry name" value="Glycosyl_Hydrlase_18"/>
</dbReference>
<evidence type="ECO:0000256" key="1">
    <source>
        <dbReference type="ARBA" id="ARBA00000822"/>
    </source>
</evidence>
<dbReference type="PROSITE" id="PS01095">
    <property type="entry name" value="GH18_1"/>
    <property type="match status" value="1"/>
</dbReference>
<evidence type="ECO:0000313" key="11">
    <source>
        <dbReference type="Proteomes" id="UP000187283"/>
    </source>
</evidence>
<proteinExistence type="inferred from homology"/>
<dbReference type="OrthoDB" id="73875at2759"/>
<dbReference type="STRING" id="133412.A0A1R1YG35"/>
<dbReference type="SMART" id="SM00636">
    <property type="entry name" value="Glyco_18"/>
    <property type="match status" value="1"/>
</dbReference>
<comment type="similarity">
    <text evidence="8">Belongs to the glycosyl hydrolase 18 family.</text>
</comment>
<dbReference type="Gene3D" id="3.20.20.80">
    <property type="entry name" value="Glycosidases"/>
    <property type="match status" value="1"/>
</dbReference>
<dbReference type="GO" id="GO:0000272">
    <property type="term" value="P:polysaccharide catabolic process"/>
    <property type="evidence" value="ECO:0007669"/>
    <property type="project" value="UniProtKB-KW"/>
</dbReference>
<gene>
    <name evidence="10" type="ORF">AYI70_g604</name>
</gene>
<dbReference type="InterPro" id="IPR011583">
    <property type="entry name" value="Chitinase_II/V-like_cat"/>
</dbReference>
<dbReference type="InterPro" id="IPR017853">
    <property type="entry name" value="GH"/>
</dbReference>
<keyword evidence="5 7" id="KW-0326">Glycosidase</keyword>
<dbReference type="Proteomes" id="UP000187283">
    <property type="component" value="Unassembled WGS sequence"/>
</dbReference>
<keyword evidence="3" id="KW-0146">Chitin degradation</keyword>
<evidence type="ECO:0000313" key="10">
    <source>
        <dbReference type="EMBL" id="OMJ25859.1"/>
    </source>
</evidence>
<accession>A0A1R1YG35</accession>
<evidence type="ECO:0000256" key="7">
    <source>
        <dbReference type="RuleBase" id="RU000489"/>
    </source>
</evidence>
<evidence type="ECO:0000259" key="9">
    <source>
        <dbReference type="PROSITE" id="PS51910"/>
    </source>
</evidence>
<evidence type="ECO:0000256" key="5">
    <source>
        <dbReference type="ARBA" id="ARBA00023295"/>
    </source>
</evidence>
<evidence type="ECO:0000256" key="6">
    <source>
        <dbReference type="ARBA" id="ARBA00023326"/>
    </source>
</evidence>
<dbReference type="GO" id="GO:0006032">
    <property type="term" value="P:chitin catabolic process"/>
    <property type="evidence" value="ECO:0007669"/>
    <property type="project" value="UniProtKB-KW"/>
</dbReference>
<dbReference type="InterPro" id="IPR001223">
    <property type="entry name" value="Glyco_hydro18_cat"/>
</dbReference>
<name>A0A1R1YG35_9FUNG</name>
<dbReference type="Pfam" id="PF00704">
    <property type="entry name" value="Glyco_hydro_18"/>
    <property type="match status" value="1"/>
</dbReference>
<keyword evidence="6" id="KW-0624">Polysaccharide degradation</keyword>
<feature type="domain" description="GH18" evidence="9">
    <location>
        <begin position="1"/>
        <end position="298"/>
    </location>
</feature>
<sequence>MSLGFSSIGYLTSWSYYSNSPNTQKDFNSSSTSKLKGLMGYINNKDGEFRNKYPGIKTMISIGGWTWSKDFSIVARNQTSRAIFSKSVVDFIDEYGFDGVDVDWEFPVEGGDSKNAKDPSDGTNLASLLDEIKNGLDKLSSAKYQNSKRFEIGITASASERINRHLDIKKISSIIDFINIMGYDFSGPWSSKTDHSSNLFDSKFTHSGVSIDRVVKYFLKKGADSKKLIVGCPLHAVAFPIAEHVDISSDLGLNKSIRKLNTPDLVKRNMSYDELESYYLKNKRDVIKAMESDRILGD</sequence>
<dbReference type="EMBL" id="LSSN01000101">
    <property type="protein sequence ID" value="OMJ25859.1"/>
    <property type="molecule type" value="Genomic_DNA"/>
</dbReference>
<dbReference type="SUPFAM" id="SSF51445">
    <property type="entry name" value="(Trans)glycosidases"/>
    <property type="match status" value="1"/>
</dbReference>
<reference evidence="10 11" key="1">
    <citation type="submission" date="2017-01" db="EMBL/GenBank/DDBJ databases">
        <authorList>
            <person name="Mah S.A."/>
            <person name="Swanson W.J."/>
            <person name="Moy G.W."/>
            <person name="Vacquier V.D."/>
        </authorList>
    </citation>
    <scope>NUCLEOTIDE SEQUENCE [LARGE SCALE GENOMIC DNA]</scope>
    <source>
        <strain evidence="10 11">GSMNP</strain>
    </source>
</reference>
<dbReference type="PANTHER" id="PTHR11177:SF317">
    <property type="entry name" value="CHITINASE 12-RELATED"/>
    <property type="match status" value="1"/>
</dbReference>
<evidence type="ECO:0000256" key="4">
    <source>
        <dbReference type="ARBA" id="ARBA00023277"/>
    </source>
</evidence>
<dbReference type="AlphaFoldDB" id="A0A1R1YG35"/>
<evidence type="ECO:0000256" key="8">
    <source>
        <dbReference type="RuleBase" id="RU004453"/>
    </source>
</evidence>
<keyword evidence="2 7" id="KW-0378">Hydrolase</keyword>
<protein>
    <submittedName>
        <fullName evidence="10">Chitinase A1</fullName>
    </submittedName>
</protein>
<dbReference type="PROSITE" id="PS51910">
    <property type="entry name" value="GH18_2"/>
    <property type="match status" value="1"/>
</dbReference>
<comment type="caution">
    <text evidence="10">The sequence shown here is derived from an EMBL/GenBank/DDBJ whole genome shotgun (WGS) entry which is preliminary data.</text>
</comment>
<dbReference type="PANTHER" id="PTHR11177">
    <property type="entry name" value="CHITINASE"/>
    <property type="match status" value="1"/>
</dbReference>
<dbReference type="GO" id="GO:0008843">
    <property type="term" value="F:endochitinase activity"/>
    <property type="evidence" value="ECO:0007669"/>
    <property type="project" value="UniProtKB-EC"/>
</dbReference>
<keyword evidence="4" id="KW-0119">Carbohydrate metabolism</keyword>
<dbReference type="GO" id="GO:0008061">
    <property type="term" value="F:chitin binding"/>
    <property type="evidence" value="ECO:0007669"/>
    <property type="project" value="InterPro"/>
</dbReference>
<evidence type="ECO:0000256" key="3">
    <source>
        <dbReference type="ARBA" id="ARBA00023024"/>
    </source>
</evidence>
<evidence type="ECO:0000256" key="2">
    <source>
        <dbReference type="ARBA" id="ARBA00022801"/>
    </source>
</evidence>
<dbReference type="InterPro" id="IPR001579">
    <property type="entry name" value="Glyco_hydro_18_chit_AS"/>
</dbReference>
<comment type="catalytic activity">
    <reaction evidence="1">
        <text>Random endo-hydrolysis of N-acetyl-beta-D-glucosaminide (1-&gt;4)-beta-linkages in chitin and chitodextrins.</text>
        <dbReference type="EC" id="3.2.1.14"/>
    </reaction>
</comment>
<organism evidence="10 11">
    <name type="scientific">Smittium culicis</name>
    <dbReference type="NCBI Taxonomy" id="133412"/>
    <lineage>
        <taxon>Eukaryota</taxon>
        <taxon>Fungi</taxon>
        <taxon>Fungi incertae sedis</taxon>
        <taxon>Zoopagomycota</taxon>
        <taxon>Kickxellomycotina</taxon>
        <taxon>Harpellomycetes</taxon>
        <taxon>Harpellales</taxon>
        <taxon>Legeriomycetaceae</taxon>
        <taxon>Smittium</taxon>
    </lineage>
</organism>